<proteinExistence type="predicted"/>
<accession>A0A1H8HGY1</accession>
<sequence length="135" mass="13905">MSCDRPDTALSNPEPRGARRSHDRDVAGHAALAICESLLLAAKDRNILPEREVAGILQDAAAAHAKGTGDVDAADLHRAVAALIDRIRAAGSLVRRRSGGAAVPHPAAVMAAHAAADRAACRPGPVDSAHGPRPR</sequence>
<keyword evidence="3" id="KW-1185">Reference proteome</keyword>
<protein>
    <submittedName>
        <fullName evidence="2">Uncharacterized protein</fullName>
    </submittedName>
</protein>
<dbReference type="Proteomes" id="UP000199585">
    <property type="component" value="Unassembled WGS sequence"/>
</dbReference>
<feature type="region of interest" description="Disordered" evidence="1">
    <location>
        <begin position="1"/>
        <end position="24"/>
    </location>
</feature>
<name>A0A1H8HGY1_9RHOB</name>
<evidence type="ECO:0000313" key="3">
    <source>
        <dbReference type="Proteomes" id="UP000199585"/>
    </source>
</evidence>
<dbReference type="EMBL" id="FOCI01000021">
    <property type="protein sequence ID" value="SEN55390.1"/>
    <property type="molecule type" value="Genomic_DNA"/>
</dbReference>
<organism evidence="2 3">
    <name type="scientific">Loktanella fryxellensis</name>
    <dbReference type="NCBI Taxonomy" id="245187"/>
    <lineage>
        <taxon>Bacteria</taxon>
        <taxon>Pseudomonadati</taxon>
        <taxon>Pseudomonadota</taxon>
        <taxon>Alphaproteobacteria</taxon>
        <taxon>Rhodobacterales</taxon>
        <taxon>Roseobacteraceae</taxon>
        <taxon>Loktanella</taxon>
    </lineage>
</organism>
<dbReference type="AlphaFoldDB" id="A0A1H8HGY1"/>
<reference evidence="2 3" key="1">
    <citation type="submission" date="2016-10" db="EMBL/GenBank/DDBJ databases">
        <authorList>
            <person name="de Groot N.N."/>
        </authorList>
    </citation>
    <scope>NUCLEOTIDE SEQUENCE [LARGE SCALE GENOMIC DNA]</scope>
    <source>
        <strain evidence="2 3">DSM 16213</strain>
    </source>
</reference>
<gene>
    <name evidence="2" type="ORF">SAMN04488003_1213</name>
</gene>
<evidence type="ECO:0000313" key="2">
    <source>
        <dbReference type="EMBL" id="SEN55390.1"/>
    </source>
</evidence>
<evidence type="ECO:0000256" key="1">
    <source>
        <dbReference type="SAM" id="MobiDB-lite"/>
    </source>
</evidence>
<dbReference type="STRING" id="245187.SAMN04488003_1213"/>